<keyword evidence="6 8" id="KW-1133">Transmembrane helix</keyword>
<feature type="transmembrane region" description="Helical" evidence="8">
    <location>
        <begin position="244"/>
        <end position="264"/>
    </location>
</feature>
<protein>
    <submittedName>
        <fullName evidence="10">Glycosyltransferase family 39 protein</fullName>
    </submittedName>
</protein>
<evidence type="ECO:0000256" key="4">
    <source>
        <dbReference type="ARBA" id="ARBA00022679"/>
    </source>
</evidence>
<dbReference type="InterPro" id="IPR050297">
    <property type="entry name" value="LipidA_mod_glycosyltrf_83"/>
</dbReference>
<evidence type="ECO:0000259" key="9">
    <source>
        <dbReference type="Pfam" id="PF13231"/>
    </source>
</evidence>
<accession>A0A7X2P946</accession>
<dbReference type="Proteomes" id="UP000466864">
    <property type="component" value="Unassembled WGS sequence"/>
</dbReference>
<organism evidence="10 11">
    <name type="scientific">Bilifractor porci</name>
    <dbReference type="NCBI Taxonomy" id="2606636"/>
    <lineage>
        <taxon>Bacteria</taxon>
        <taxon>Bacillati</taxon>
        <taxon>Bacillota</taxon>
        <taxon>Clostridia</taxon>
        <taxon>Lachnospirales</taxon>
        <taxon>Lachnospiraceae</taxon>
        <taxon>Bilifractor</taxon>
    </lineage>
</organism>
<feature type="transmembrane region" description="Helical" evidence="8">
    <location>
        <begin position="177"/>
        <end position="196"/>
    </location>
</feature>
<keyword evidence="7 8" id="KW-0472">Membrane</keyword>
<feature type="transmembrane region" description="Helical" evidence="8">
    <location>
        <begin position="202"/>
        <end position="232"/>
    </location>
</feature>
<dbReference type="GO" id="GO:0016763">
    <property type="term" value="F:pentosyltransferase activity"/>
    <property type="evidence" value="ECO:0007669"/>
    <property type="project" value="TreeGrafter"/>
</dbReference>
<dbReference type="GO" id="GO:0009103">
    <property type="term" value="P:lipopolysaccharide biosynthetic process"/>
    <property type="evidence" value="ECO:0007669"/>
    <property type="project" value="UniProtKB-ARBA"/>
</dbReference>
<evidence type="ECO:0000256" key="2">
    <source>
        <dbReference type="ARBA" id="ARBA00022475"/>
    </source>
</evidence>
<dbReference type="InterPro" id="IPR038731">
    <property type="entry name" value="RgtA/B/C-like"/>
</dbReference>
<name>A0A7X2P946_9FIRM</name>
<feature type="domain" description="Glycosyltransferase RgtA/B/C/D-like" evidence="9">
    <location>
        <begin position="130"/>
        <end position="256"/>
    </location>
</feature>
<sequence length="460" mass="52478">MGRPDMFFDFSSHSDKGSAEDQERKLLLCVLLVFAAGCFFRWIYTAQVPYNISRHDLGEISDWQTVTKGHLGYIQYLYQFHRFPEVAEEYSQFYHPPLFHLCGAAVMKFILHFGGSVAETFEWIQAMNMVFADIAVLFSILTVFRTVRAADSRLILTAFFSFCPIWFILGTEINNDCLMTMFCTITLYLTVCWIQERSWRLIVLLALSFALGMLSKTSAVLLAPAVGLVFLYTLWKDRKKPGTVLLQIALFGAVCIPLGLSWVLRNKVLFGIPFNYVPAFDTDSGQYIGTVPLSARIGFPSLRQITLCSIDWNHYTDYANIWGQTFLTMSFDEGIVPVTTLSRQAAGMVLLWADAILYLLGIVELIRMVFRKSVRAEYRILLFTGFLTLAAGYVSFAFRYPQVCTMNFRYIALTWLLLLTAHGMNQDCRTGKHRKILRKIFSFFIGIVSAFSAGLYLLIH</sequence>
<evidence type="ECO:0000256" key="7">
    <source>
        <dbReference type="ARBA" id="ARBA00023136"/>
    </source>
</evidence>
<dbReference type="EMBL" id="VUMV01000006">
    <property type="protein sequence ID" value="MST82489.1"/>
    <property type="molecule type" value="Genomic_DNA"/>
</dbReference>
<reference evidence="10 11" key="1">
    <citation type="submission" date="2019-08" db="EMBL/GenBank/DDBJ databases">
        <title>In-depth cultivation of the pig gut microbiome towards novel bacterial diversity and tailored functional studies.</title>
        <authorList>
            <person name="Wylensek D."/>
            <person name="Hitch T.C.A."/>
            <person name="Clavel T."/>
        </authorList>
    </citation>
    <scope>NUCLEOTIDE SEQUENCE [LARGE SCALE GENOMIC DNA]</scope>
    <source>
        <strain evidence="10 11">Oil+RF-744-WCA-WT-13</strain>
    </source>
</reference>
<keyword evidence="11" id="KW-1185">Reference proteome</keyword>
<dbReference type="PANTHER" id="PTHR33908:SF11">
    <property type="entry name" value="MEMBRANE PROTEIN"/>
    <property type="match status" value="1"/>
</dbReference>
<gene>
    <name evidence="10" type="ORF">FYJ60_09190</name>
</gene>
<dbReference type="Pfam" id="PF13231">
    <property type="entry name" value="PMT_2"/>
    <property type="match status" value="1"/>
</dbReference>
<evidence type="ECO:0000256" key="6">
    <source>
        <dbReference type="ARBA" id="ARBA00022989"/>
    </source>
</evidence>
<comment type="caution">
    <text evidence="10">The sequence shown here is derived from an EMBL/GenBank/DDBJ whole genome shotgun (WGS) entry which is preliminary data.</text>
</comment>
<evidence type="ECO:0000313" key="10">
    <source>
        <dbReference type="EMBL" id="MST82489.1"/>
    </source>
</evidence>
<feature type="transmembrane region" description="Helical" evidence="8">
    <location>
        <begin position="378"/>
        <end position="396"/>
    </location>
</feature>
<dbReference type="AlphaFoldDB" id="A0A7X2P946"/>
<comment type="subcellular location">
    <subcellularLocation>
        <location evidence="1">Cell membrane</location>
        <topology evidence="1">Multi-pass membrane protein</topology>
    </subcellularLocation>
</comment>
<keyword evidence="4 10" id="KW-0808">Transferase</keyword>
<keyword evidence="2" id="KW-1003">Cell membrane</keyword>
<keyword evidence="3" id="KW-0328">Glycosyltransferase</keyword>
<feature type="transmembrane region" description="Helical" evidence="8">
    <location>
        <begin position="26"/>
        <end position="44"/>
    </location>
</feature>
<dbReference type="GO" id="GO:0005886">
    <property type="term" value="C:plasma membrane"/>
    <property type="evidence" value="ECO:0007669"/>
    <property type="project" value="UniProtKB-SubCell"/>
</dbReference>
<proteinExistence type="predicted"/>
<evidence type="ECO:0000256" key="8">
    <source>
        <dbReference type="SAM" id="Phobius"/>
    </source>
</evidence>
<evidence type="ECO:0000313" key="11">
    <source>
        <dbReference type="Proteomes" id="UP000466864"/>
    </source>
</evidence>
<feature type="transmembrane region" description="Helical" evidence="8">
    <location>
        <begin position="345"/>
        <end position="366"/>
    </location>
</feature>
<dbReference type="PANTHER" id="PTHR33908">
    <property type="entry name" value="MANNOSYLTRANSFERASE YKCB-RELATED"/>
    <property type="match status" value="1"/>
</dbReference>
<feature type="transmembrane region" description="Helical" evidence="8">
    <location>
        <begin position="436"/>
        <end position="459"/>
    </location>
</feature>
<feature type="transmembrane region" description="Helical" evidence="8">
    <location>
        <begin position="130"/>
        <end position="147"/>
    </location>
</feature>
<evidence type="ECO:0000256" key="1">
    <source>
        <dbReference type="ARBA" id="ARBA00004651"/>
    </source>
</evidence>
<evidence type="ECO:0000256" key="3">
    <source>
        <dbReference type="ARBA" id="ARBA00022676"/>
    </source>
</evidence>
<feature type="transmembrane region" description="Helical" evidence="8">
    <location>
        <begin position="153"/>
        <end position="170"/>
    </location>
</feature>
<keyword evidence="5 8" id="KW-0812">Transmembrane</keyword>
<evidence type="ECO:0000256" key="5">
    <source>
        <dbReference type="ARBA" id="ARBA00022692"/>
    </source>
</evidence>